<dbReference type="SMART" id="SM00304">
    <property type="entry name" value="HAMP"/>
    <property type="match status" value="1"/>
</dbReference>
<dbReference type="InterPro" id="IPR036890">
    <property type="entry name" value="HATPase_C_sf"/>
</dbReference>
<keyword evidence="5" id="KW-0597">Phosphoprotein</keyword>
<keyword evidence="9" id="KW-0067">ATP-binding</keyword>
<comment type="caution">
    <text evidence="13">The sequence shown here is derived from an EMBL/GenBank/DDBJ whole genome shotgun (WGS) entry which is preliminary data.</text>
</comment>
<evidence type="ECO:0000256" key="9">
    <source>
        <dbReference type="ARBA" id="ARBA00022840"/>
    </source>
</evidence>
<sequence length="482" mass="52912">MPTLTKPSFRQLLLLAFVLTAVLLSATSLRALSTLQRVATQARTLSDAAVRQTEAVERLNERTQLFERSLRQYLVLDDASFLMRARQSNQDAADAVRWLRTHAGSEPALIAALQDWAQIGGMVEAGLARDAIHDQRRQAVLFEHIARLRSLNEQIAQESRHELDRRNSALLDALDHERQTIAIMVAVAVGIAALIALALAGWLARPLAKIESAIHRLGEGRLDTPIAIRRGPADLRRLGVQLDWLRQRLAELDAEKTRFVSHVSHELKTPLASLREGVALLEDEVPGVLNTGQREVVDILASNVAALQRQIEDLLRYHSMQFSARALVRTPLDLTALIGSVIEAQRLHWLAQSLTVALDGEAPVYRGDADRLGAVIGNLLSNAIRFSPKGGRIRFVLAYRDATTMIDCIDQGPGVAEADAERIFQPFVQGERQPGGARRGSGLGLSIVNEYLAAHGGDIALLPSAQGAHFRIELPDETTETT</sequence>
<feature type="transmembrane region" description="Helical" evidence="10">
    <location>
        <begin position="181"/>
        <end position="204"/>
    </location>
</feature>
<dbReference type="EC" id="2.7.13.3" evidence="3"/>
<evidence type="ECO:0000256" key="6">
    <source>
        <dbReference type="ARBA" id="ARBA00022679"/>
    </source>
</evidence>
<dbReference type="InterPro" id="IPR050980">
    <property type="entry name" value="2C_sensor_his_kinase"/>
</dbReference>
<dbReference type="Gene3D" id="1.10.287.130">
    <property type="match status" value="1"/>
</dbReference>
<dbReference type="Gene3D" id="3.30.565.10">
    <property type="entry name" value="Histidine kinase-like ATPase, C-terminal domain"/>
    <property type="match status" value="1"/>
</dbReference>
<evidence type="ECO:0000256" key="4">
    <source>
        <dbReference type="ARBA" id="ARBA00022475"/>
    </source>
</evidence>
<evidence type="ECO:0000256" key="2">
    <source>
        <dbReference type="ARBA" id="ARBA00004651"/>
    </source>
</evidence>
<dbReference type="SMART" id="SM00388">
    <property type="entry name" value="HisKA"/>
    <property type="match status" value="1"/>
</dbReference>
<evidence type="ECO:0000256" key="5">
    <source>
        <dbReference type="ARBA" id="ARBA00022553"/>
    </source>
</evidence>
<dbReference type="GO" id="GO:0016301">
    <property type="term" value="F:kinase activity"/>
    <property type="evidence" value="ECO:0007669"/>
    <property type="project" value="UniProtKB-KW"/>
</dbReference>
<dbReference type="InterPro" id="IPR003660">
    <property type="entry name" value="HAMP_dom"/>
</dbReference>
<evidence type="ECO:0000313" key="13">
    <source>
        <dbReference type="EMBL" id="MBM3116894.1"/>
    </source>
</evidence>
<dbReference type="PROSITE" id="PS50885">
    <property type="entry name" value="HAMP"/>
    <property type="match status" value="1"/>
</dbReference>
<dbReference type="PRINTS" id="PR00344">
    <property type="entry name" value="BCTRLSENSOR"/>
</dbReference>
<comment type="catalytic activity">
    <reaction evidence="1">
        <text>ATP + protein L-histidine = ADP + protein N-phospho-L-histidine.</text>
        <dbReference type="EC" id="2.7.13.3"/>
    </reaction>
</comment>
<keyword evidence="10" id="KW-0812">Transmembrane</keyword>
<feature type="domain" description="HAMP" evidence="12">
    <location>
        <begin position="201"/>
        <end position="254"/>
    </location>
</feature>
<dbReference type="Pfam" id="PF00512">
    <property type="entry name" value="HisKA"/>
    <property type="match status" value="1"/>
</dbReference>
<evidence type="ECO:0000259" key="12">
    <source>
        <dbReference type="PROSITE" id="PS50885"/>
    </source>
</evidence>
<dbReference type="Pfam" id="PF00672">
    <property type="entry name" value="HAMP"/>
    <property type="match status" value="1"/>
</dbReference>
<accession>A0ABS2BMP9</accession>
<dbReference type="InterPro" id="IPR036097">
    <property type="entry name" value="HisK_dim/P_sf"/>
</dbReference>
<dbReference type="RefSeq" id="WP_203539131.1">
    <property type="nucleotide sequence ID" value="NZ_JAESND010000007.1"/>
</dbReference>
<dbReference type="PROSITE" id="PS50109">
    <property type="entry name" value="HIS_KIN"/>
    <property type="match status" value="1"/>
</dbReference>
<dbReference type="Pfam" id="PF02518">
    <property type="entry name" value="HATPase_c"/>
    <property type="match status" value="1"/>
</dbReference>
<dbReference type="EMBL" id="JAESND010000007">
    <property type="protein sequence ID" value="MBM3116894.1"/>
    <property type="molecule type" value="Genomic_DNA"/>
</dbReference>
<dbReference type="PANTHER" id="PTHR44936">
    <property type="entry name" value="SENSOR PROTEIN CREC"/>
    <property type="match status" value="1"/>
</dbReference>
<feature type="domain" description="Histidine kinase" evidence="11">
    <location>
        <begin position="262"/>
        <end position="478"/>
    </location>
</feature>
<keyword evidence="10" id="KW-0472">Membrane</keyword>
<dbReference type="SMART" id="SM00387">
    <property type="entry name" value="HATPase_c"/>
    <property type="match status" value="1"/>
</dbReference>
<evidence type="ECO:0000256" key="10">
    <source>
        <dbReference type="SAM" id="Phobius"/>
    </source>
</evidence>
<keyword evidence="4" id="KW-1003">Cell membrane</keyword>
<organism evidence="13 14">
    <name type="scientific">Jeongeupia naejangsanensis</name>
    <dbReference type="NCBI Taxonomy" id="613195"/>
    <lineage>
        <taxon>Bacteria</taxon>
        <taxon>Pseudomonadati</taxon>
        <taxon>Pseudomonadota</taxon>
        <taxon>Betaproteobacteria</taxon>
        <taxon>Neisseriales</taxon>
        <taxon>Chitinibacteraceae</taxon>
        <taxon>Jeongeupia</taxon>
    </lineage>
</organism>
<keyword evidence="10" id="KW-1133">Transmembrane helix</keyword>
<gene>
    <name evidence="13" type="ORF">JMJ54_13755</name>
</gene>
<dbReference type="InterPro" id="IPR004358">
    <property type="entry name" value="Sig_transdc_His_kin-like_C"/>
</dbReference>
<keyword evidence="14" id="KW-1185">Reference proteome</keyword>
<dbReference type="InterPro" id="IPR003594">
    <property type="entry name" value="HATPase_dom"/>
</dbReference>
<evidence type="ECO:0000256" key="8">
    <source>
        <dbReference type="ARBA" id="ARBA00022777"/>
    </source>
</evidence>
<name>A0ABS2BMP9_9NEIS</name>
<dbReference type="SUPFAM" id="SSF47384">
    <property type="entry name" value="Homodimeric domain of signal transducing histidine kinase"/>
    <property type="match status" value="1"/>
</dbReference>
<keyword evidence="6" id="KW-0808">Transferase</keyword>
<dbReference type="SUPFAM" id="SSF55874">
    <property type="entry name" value="ATPase domain of HSP90 chaperone/DNA topoisomerase II/histidine kinase"/>
    <property type="match status" value="1"/>
</dbReference>
<evidence type="ECO:0000256" key="1">
    <source>
        <dbReference type="ARBA" id="ARBA00000085"/>
    </source>
</evidence>
<evidence type="ECO:0000259" key="11">
    <source>
        <dbReference type="PROSITE" id="PS50109"/>
    </source>
</evidence>
<evidence type="ECO:0000256" key="7">
    <source>
        <dbReference type="ARBA" id="ARBA00022741"/>
    </source>
</evidence>
<keyword evidence="8 13" id="KW-0418">Kinase</keyword>
<comment type="subcellular location">
    <subcellularLocation>
        <location evidence="2">Cell membrane</location>
        <topology evidence="2">Multi-pass membrane protein</topology>
    </subcellularLocation>
</comment>
<dbReference type="InterPro" id="IPR005467">
    <property type="entry name" value="His_kinase_dom"/>
</dbReference>
<keyword evidence="7" id="KW-0547">Nucleotide-binding</keyword>
<dbReference type="PANTHER" id="PTHR44936:SF10">
    <property type="entry name" value="SENSOR PROTEIN RSTB"/>
    <property type="match status" value="1"/>
</dbReference>
<evidence type="ECO:0000256" key="3">
    <source>
        <dbReference type="ARBA" id="ARBA00012438"/>
    </source>
</evidence>
<dbReference type="InterPro" id="IPR003661">
    <property type="entry name" value="HisK_dim/P_dom"/>
</dbReference>
<reference evidence="13 14" key="1">
    <citation type="submission" date="2021-01" db="EMBL/GenBank/DDBJ databases">
        <title>Draft Genome Sequence and Polyhydroxyalkanoate Biosynthetic Potential of Jeongeupia naejangsanensis Type Strain DSM 24253.</title>
        <authorList>
            <person name="Turrini P."/>
            <person name="Artuso I."/>
            <person name="Lugli G.A."/>
            <person name="Frangipani E."/>
            <person name="Ventura M."/>
            <person name="Visca P."/>
        </authorList>
    </citation>
    <scope>NUCLEOTIDE SEQUENCE [LARGE SCALE GENOMIC DNA]</scope>
    <source>
        <strain evidence="13 14">DSM 24253</strain>
    </source>
</reference>
<protein>
    <recommendedName>
        <fullName evidence="3">histidine kinase</fullName>
        <ecNumber evidence="3">2.7.13.3</ecNumber>
    </recommendedName>
</protein>
<dbReference type="Gene3D" id="6.10.340.10">
    <property type="match status" value="1"/>
</dbReference>
<proteinExistence type="predicted"/>
<dbReference type="CDD" id="cd00082">
    <property type="entry name" value="HisKA"/>
    <property type="match status" value="1"/>
</dbReference>
<dbReference type="Proteomes" id="UP000809431">
    <property type="component" value="Unassembled WGS sequence"/>
</dbReference>
<evidence type="ECO:0000313" key="14">
    <source>
        <dbReference type="Proteomes" id="UP000809431"/>
    </source>
</evidence>